<keyword evidence="2" id="KW-0547">Nucleotide-binding</keyword>
<evidence type="ECO:0000313" key="6">
    <source>
        <dbReference type="Proteomes" id="UP000179251"/>
    </source>
</evidence>
<dbReference type="EMBL" id="MFHD01000024">
    <property type="protein sequence ID" value="OGF61948.1"/>
    <property type="molecule type" value="Genomic_DNA"/>
</dbReference>
<keyword evidence="3" id="KW-0067">ATP-binding</keyword>
<gene>
    <name evidence="5" type="ORF">A2834_00525</name>
</gene>
<organism evidence="5 6">
    <name type="scientific">Candidatus Giovannonibacteria bacterium RIFCSPHIGHO2_01_FULL_45_23</name>
    <dbReference type="NCBI Taxonomy" id="1798325"/>
    <lineage>
        <taxon>Bacteria</taxon>
        <taxon>Candidatus Giovannoniibacteriota</taxon>
    </lineage>
</organism>
<evidence type="ECO:0000256" key="3">
    <source>
        <dbReference type="ARBA" id="ARBA00022840"/>
    </source>
</evidence>
<dbReference type="InterPro" id="IPR037257">
    <property type="entry name" value="T2SS_E_N_sf"/>
</dbReference>
<evidence type="ECO:0000313" key="5">
    <source>
        <dbReference type="EMBL" id="OGF61948.1"/>
    </source>
</evidence>
<reference evidence="5 6" key="1">
    <citation type="journal article" date="2016" name="Nat. Commun.">
        <title>Thousands of microbial genomes shed light on interconnected biogeochemical processes in an aquifer system.</title>
        <authorList>
            <person name="Anantharaman K."/>
            <person name="Brown C.T."/>
            <person name="Hug L.A."/>
            <person name="Sharon I."/>
            <person name="Castelle C.J."/>
            <person name="Probst A.J."/>
            <person name="Thomas B.C."/>
            <person name="Singh A."/>
            <person name="Wilkins M.J."/>
            <person name="Karaoz U."/>
            <person name="Brodie E.L."/>
            <person name="Williams K.H."/>
            <person name="Hubbard S.S."/>
            <person name="Banfield J.F."/>
        </authorList>
    </citation>
    <scope>NUCLEOTIDE SEQUENCE [LARGE SCALE GENOMIC DNA]</scope>
</reference>
<dbReference type="GO" id="GO:0005886">
    <property type="term" value="C:plasma membrane"/>
    <property type="evidence" value="ECO:0007669"/>
    <property type="project" value="TreeGrafter"/>
</dbReference>
<dbReference type="Pfam" id="PF05157">
    <property type="entry name" value="MshEN"/>
    <property type="match status" value="1"/>
</dbReference>
<evidence type="ECO:0000259" key="4">
    <source>
        <dbReference type="PROSITE" id="PS00662"/>
    </source>
</evidence>
<dbReference type="InterPro" id="IPR001482">
    <property type="entry name" value="T2SS/T4SS_dom"/>
</dbReference>
<sequence length="582" mass="64128">MAAKGILDVLAASGEITIQEAAEIRKIARSKNISIEAELLERGLDEQKVLRAKGEALGIPTIFLGGKKVPFDLLKTIPEESARHYQFVPINSENGMISIGMVDPENIEAKEALKFIATRLNQPFKVFLISRRDLAGVLDEYKGISGEVTKVLGELETALSEEAVLQSGLIRKGVRAGIRDELGAESALVEEAPITKMVAVILRHATEGRASDIHIEPGREQLRVRFRVDGVLHTSLFLPMKAHDAILSRVKILTNLQLDEKRKPQDGRFSAKIGGREIDFRVSTFPTYFGEKAAIRILDPETGIKTLDDLGFSEDHGGAVKKSLEKPYGLILLTGPTGSGKSTTLYAMLQSLNEDRWNIVSLEDPVEYSIVGINQSQVKPEIGYDFAEGLRHILRQDPDVIMVGEIRDKETAQLAIHAALTGHLVLSTLHTNTAPGVIPRLIDMGVDPYLIAPTLVMAIGQRLVRTLCEDSKEEVPLEGKVKETILKELEAMPEAARRKIKLPRVIYKPKISPTCPKGSSGRIAIFEVLEMTKNLEHLVLERASETVIGEEAKKQGMLTLRQDGLMRVLEGKIGLEELLEVI</sequence>
<dbReference type="InterPro" id="IPR003593">
    <property type="entry name" value="AAA+_ATPase"/>
</dbReference>
<comment type="similarity">
    <text evidence="1">Belongs to the GSP E family.</text>
</comment>
<dbReference type="SUPFAM" id="SSF52540">
    <property type="entry name" value="P-loop containing nucleoside triphosphate hydrolases"/>
    <property type="match status" value="1"/>
</dbReference>
<dbReference type="GO" id="GO:0016887">
    <property type="term" value="F:ATP hydrolysis activity"/>
    <property type="evidence" value="ECO:0007669"/>
    <property type="project" value="TreeGrafter"/>
</dbReference>
<dbReference type="Pfam" id="PF00437">
    <property type="entry name" value="T2SSE"/>
    <property type="match status" value="1"/>
</dbReference>
<dbReference type="Gene3D" id="3.30.300.160">
    <property type="entry name" value="Type II secretion system, protein E, N-terminal domain"/>
    <property type="match status" value="1"/>
</dbReference>
<dbReference type="Gene3D" id="3.30.450.90">
    <property type="match status" value="1"/>
</dbReference>
<dbReference type="PROSITE" id="PS00662">
    <property type="entry name" value="T2SP_E"/>
    <property type="match status" value="1"/>
</dbReference>
<dbReference type="Gene3D" id="3.40.50.300">
    <property type="entry name" value="P-loop containing nucleotide triphosphate hydrolases"/>
    <property type="match status" value="1"/>
</dbReference>
<name>A0A1F5VFC7_9BACT</name>
<dbReference type="STRING" id="1798325.A2834_00525"/>
<dbReference type="SMART" id="SM00382">
    <property type="entry name" value="AAA"/>
    <property type="match status" value="1"/>
</dbReference>
<feature type="domain" description="Bacterial type II secretion system protein E" evidence="4">
    <location>
        <begin position="394"/>
        <end position="408"/>
    </location>
</feature>
<evidence type="ECO:0000256" key="2">
    <source>
        <dbReference type="ARBA" id="ARBA00022741"/>
    </source>
</evidence>
<dbReference type="AlphaFoldDB" id="A0A1F5VFC7"/>
<dbReference type="PANTHER" id="PTHR30258:SF3">
    <property type="entry name" value="SLL1921 PROTEIN"/>
    <property type="match status" value="1"/>
</dbReference>
<dbReference type="SUPFAM" id="SSF160246">
    <property type="entry name" value="EspE N-terminal domain-like"/>
    <property type="match status" value="1"/>
</dbReference>
<dbReference type="GO" id="GO:0005524">
    <property type="term" value="F:ATP binding"/>
    <property type="evidence" value="ECO:0007669"/>
    <property type="project" value="UniProtKB-KW"/>
</dbReference>
<comment type="caution">
    <text evidence="5">The sequence shown here is derived from an EMBL/GenBank/DDBJ whole genome shotgun (WGS) entry which is preliminary data.</text>
</comment>
<dbReference type="CDD" id="cd01129">
    <property type="entry name" value="PulE-GspE-like"/>
    <property type="match status" value="1"/>
</dbReference>
<dbReference type="Proteomes" id="UP000179251">
    <property type="component" value="Unassembled WGS sequence"/>
</dbReference>
<dbReference type="PANTHER" id="PTHR30258">
    <property type="entry name" value="TYPE II SECRETION SYSTEM PROTEIN GSPE-RELATED"/>
    <property type="match status" value="1"/>
</dbReference>
<accession>A0A1F5VFC7</accession>
<dbReference type="InterPro" id="IPR007831">
    <property type="entry name" value="T2SS_GspE_N"/>
</dbReference>
<evidence type="ECO:0000256" key="1">
    <source>
        <dbReference type="ARBA" id="ARBA00006611"/>
    </source>
</evidence>
<protein>
    <recommendedName>
        <fullName evidence="4">Bacterial type II secretion system protein E domain-containing protein</fullName>
    </recommendedName>
</protein>
<proteinExistence type="inferred from homology"/>
<dbReference type="InterPro" id="IPR027417">
    <property type="entry name" value="P-loop_NTPase"/>
</dbReference>